<dbReference type="InterPro" id="IPR012334">
    <property type="entry name" value="Pectin_lyas_fold"/>
</dbReference>
<name>A0A4Y8ZR26_9SPHN</name>
<evidence type="ECO:0000256" key="1">
    <source>
        <dbReference type="SAM" id="SignalP"/>
    </source>
</evidence>
<organism evidence="2 3">
    <name type="scientific">Sphingomonas parva</name>
    <dbReference type="NCBI Taxonomy" id="2555898"/>
    <lineage>
        <taxon>Bacteria</taxon>
        <taxon>Pseudomonadati</taxon>
        <taxon>Pseudomonadota</taxon>
        <taxon>Alphaproteobacteria</taxon>
        <taxon>Sphingomonadales</taxon>
        <taxon>Sphingomonadaceae</taxon>
        <taxon>Sphingomonas</taxon>
    </lineage>
</organism>
<dbReference type="RefSeq" id="WP_135087083.1">
    <property type="nucleotide sequence ID" value="NZ_SPDV01000021.1"/>
</dbReference>
<keyword evidence="1" id="KW-0732">Signal</keyword>
<reference evidence="2 3" key="1">
    <citation type="submission" date="2019-03" db="EMBL/GenBank/DDBJ databases">
        <title>Genome sequence of Sphingomonas sp. 17J27-24.</title>
        <authorList>
            <person name="Kim M."/>
            <person name="Maeng S."/>
            <person name="Sathiyaraj S."/>
        </authorList>
    </citation>
    <scope>NUCLEOTIDE SEQUENCE [LARGE SCALE GENOMIC DNA]</scope>
    <source>
        <strain evidence="2 3">17J27-24</strain>
    </source>
</reference>
<protein>
    <submittedName>
        <fullName evidence="2">Right-handed parallel beta-helix repeat-containing protein</fullName>
    </submittedName>
</protein>
<accession>A0A4Y8ZR26</accession>
<dbReference type="AlphaFoldDB" id="A0A4Y8ZR26"/>
<dbReference type="Gene3D" id="2.160.20.10">
    <property type="entry name" value="Single-stranded right-handed beta-helix, Pectin lyase-like"/>
    <property type="match status" value="1"/>
</dbReference>
<evidence type="ECO:0000313" key="2">
    <source>
        <dbReference type="EMBL" id="TFI57917.1"/>
    </source>
</evidence>
<evidence type="ECO:0000313" key="3">
    <source>
        <dbReference type="Proteomes" id="UP000298213"/>
    </source>
</evidence>
<feature type="chain" id="PRO_5021311722" evidence="1">
    <location>
        <begin position="27"/>
        <end position="325"/>
    </location>
</feature>
<dbReference type="OrthoDB" id="5498325at2"/>
<comment type="caution">
    <text evidence="2">The sequence shown here is derived from an EMBL/GenBank/DDBJ whole genome shotgun (WGS) entry which is preliminary data.</text>
</comment>
<dbReference type="Proteomes" id="UP000298213">
    <property type="component" value="Unassembled WGS sequence"/>
</dbReference>
<sequence length="325" mass="32027">MKTGMKLASVATAAVAAFAFAAPAHAQATRTWVSGVGDDVNPCSRTAPCKTFAGAISKTAAGGEINCLDPGGYGTLTITKSITVDCTGTMGSTLNSGGINGFVINDSLSATPGQSEVRLRGLSINGAGTTPGLNGIRFISGKSLVVEDVFIQNQKGGFGISIAPSANSATVAVINSSVVTSGPSGGTGGGMEVKPTGSGTARVSLDNVRFANNAGSSLRVDTTATTGAAGVTVSVVRSEFSSSGQGIALVSTAAAVPQAVVMVVDSTIFNNTNFGIIANIGNSRVRVATTAITGNGTGVNPLAGAFINNLGGNILDGNTTNGAFN</sequence>
<dbReference type="InterPro" id="IPR011050">
    <property type="entry name" value="Pectin_lyase_fold/virulence"/>
</dbReference>
<dbReference type="EMBL" id="SPDV01000021">
    <property type="protein sequence ID" value="TFI57917.1"/>
    <property type="molecule type" value="Genomic_DNA"/>
</dbReference>
<gene>
    <name evidence="2" type="ORF">E2493_12020</name>
</gene>
<keyword evidence="3" id="KW-1185">Reference proteome</keyword>
<dbReference type="SUPFAM" id="SSF51126">
    <property type="entry name" value="Pectin lyase-like"/>
    <property type="match status" value="1"/>
</dbReference>
<feature type="signal peptide" evidence="1">
    <location>
        <begin position="1"/>
        <end position="26"/>
    </location>
</feature>
<proteinExistence type="predicted"/>